<name>A0A5K1TXQ7_ENTHI</name>
<evidence type="ECO:0000313" key="9">
    <source>
        <dbReference type="Proteomes" id="UP000078387"/>
    </source>
</evidence>
<sequence length="271" mass="32218">MEKSTKETNEGYDLIDDEYIKQHKSQKKEEKKLKKIKYLEEKKERQNERRQLKRKEKKERIKIIKKEALEHPEENIKIPYRKKKRDIKDIVCTGKVFIDCDYEELMEEKDIKSLFKEIEMIYSFNHKQEHPFELTICGVGPSLKKYIDKHPNTPQWKLITFTDKTINQLINTLHLPVYLTAESSESLNNINDNDIFIIGGLVDHKQHKGVSQQKAESLHLPTLKLPIEENISSMKNIVMATNHVFETLCRFKQSNNWKDSLEKSIPSRYFK</sequence>
<dbReference type="GO" id="GO:0052905">
    <property type="term" value="F:tRNA (guanosine(9)-N1)-methyltransferase activity"/>
    <property type="evidence" value="ECO:0007669"/>
    <property type="project" value="UniProtKB-EC"/>
</dbReference>
<dbReference type="GO" id="GO:0002939">
    <property type="term" value="P:tRNA N1-guanine methylation"/>
    <property type="evidence" value="ECO:0007669"/>
    <property type="project" value="TreeGrafter"/>
</dbReference>
<dbReference type="Gene3D" id="3.40.1280.30">
    <property type="match status" value="1"/>
</dbReference>
<feature type="coiled-coil region" evidence="6">
    <location>
        <begin position="29"/>
        <end position="62"/>
    </location>
</feature>
<evidence type="ECO:0000256" key="6">
    <source>
        <dbReference type="SAM" id="Coils"/>
    </source>
</evidence>
<dbReference type="VEuPathDB" id="AmoebaDB:EHI8A_185810"/>
<dbReference type="EC" id="2.1.1.221" evidence="1"/>
<evidence type="ECO:0000256" key="5">
    <source>
        <dbReference type="ARBA" id="ARBA00048434"/>
    </source>
</evidence>
<dbReference type="OMA" id="NHIFAFM"/>
<dbReference type="VEuPathDB" id="AmoebaDB:EHI5A_015170"/>
<evidence type="ECO:0000259" key="7">
    <source>
        <dbReference type="PROSITE" id="PS51675"/>
    </source>
</evidence>
<keyword evidence="3 8" id="KW-0808">Transferase</keyword>
<dbReference type="GO" id="GO:0005634">
    <property type="term" value="C:nucleus"/>
    <property type="evidence" value="ECO:0007669"/>
    <property type="project" value="TreeGrafter"/>
</dbReference>
<dbReference type="PANTHER" id="PTHR13563:SF13">
    <property type="entry name" value="TRNA METHYLTRANSFERASE 10 HOMOLOG A"/>
    <property type="match status" value="1"/>
</dbReference>
<dbReference type="EMBL" id="BDEQ01000001">
    <property type="protein sequence ID" value="GAT96371.1"/>
    <property type="molecule type" value="Genomic_DNA"/>
</dbReference>
<dbReference type="PROSITE" id="PS51675">
    <property type="entry name" value="SAM_MT_TRM10"/>
    <property type="match status" value="1"/>
</dbReference>
<keyword evidence="2 8" id="KW-0489">Methyltransferase</keyword>
<evidence type="ECO:0000313" key="8">
    <source>
        <dbReference type="EMBL" id="GAT96371.1"/>
    </source>
</evidence>
<keyword evidence="4" id="KW-0949">S-adenosyl-L-methionine</keyword>
<comment type="caution">
    <text evidence="8">The sequence shown here is derived from an EMBL/GenBank/DDBJ whole genome shotgun (WGS) entry which is preliminary data.</text>
</comment>
<dbReference type="PANTHER" id="PTHR13563">
    <property type="entry name" value="TRNA (GUANINE-9-) METHYLTRANSFERASE"/>
    <property type="match status" value="1"/>
</dbReference>
<reference evidence="8 9" key="1">
    <citation type="submission" date="2016-05" db="EMBL/GenBank/DDBJ databases">
        <title>First whole genome sequencing of Entamoeba histolytica HM1:IMSS-clone-6.</title>
        <authorList>
            <person name="Mukherjee Avik.K."/>
            <person name="Izumyama S."/>
            <person name="Nakada-Tsukui K."/>
            <person name="Nozaki T."/>
        </authorList>
    </citation>
    <scope>NUCLEOTIDE SEQUENCE [LARGE SCALE GENOMIC DNA]</scope>
    <source>
        <strain evidence="8 9">HM1:IMSS clone 6</strain>
    </source>
</reference>
<dbReference type="Proteomes" id="UP000078387">
    <property type="component" value="Unassembled WGS sequence"/>
</dbReference>
<organism evidence="8 9">
    <name type="scientific">Entamoeba histolytica</name>
    <dbReference type="NCBI Taxonomy" id="5759"/>
    <lineage>
        <taxon>Eukaryota</taxon>
        <taxon>Amoebozoa</taxon>
        <taxon>Evosea</taxon>
        <taxon>Archamoebae</taxon>
        <taxon>Mastigamoebida</taxon>
        <taxon>Entamoebidae</taxon>
        <taxon>Entamoeba</taxon>
    </lineage>
</organism>
<dbReference type="VEuPathDB" id="AmoebaDB:EHI_168400"/>
<dbReference type="InterPro" id="IPR028564">
    <property type="entry name" value="MT_TRM10-typ"/>
</dbReference>
<dbReference type="FunFam" id="3.40.1280.30:FF:000009">
    <property type="entry name" value="tRNA (Guanine-N(1)-)-methyltransferase TRM10, putative"/>
    <property type="match status" value="1"/>
</dbReference>
<dbReference type="InterPro" id="IPR038459">
    <property type="entry name" value="MT_TRM10-typ_sf"/>
</dbReference>
<evidence type="ECO:0000256" key="1">
    <source>
        <dbReference type="ARBA" id="ARBA00012797"/>
    </source>
</evidence>
<gene>
    <name evidence="8" type="ORF">CL6EHI_168400</name>
</gene>
<evidence type="ECO:0000256" key="3">
    <source>
        <dbReference type="ARBA" id="ARBA00022679"/>
    </source>
</evidence>
<feature type="domain" description="SAM-dependent MTase TRM10-type" evidence="7">
    <location>
        <begin position="82"/>
        <end position="271"/>
    </location>
</feature>
<dbReference type="VEuPathDB" id="AmoebaDB:KM1_015930"/>
<evidence type="ECO:0000256" key="4">
    <source>
        <dbReference type="ARBA" id="ARBA00022691"/>
    </source>
</evidence>
<keyword evidence="6" id="KW-0175">Coiled coil</keyword>
<dbReference type="AlphaFoldDB" id="A0A5K1TXQ7"/>
<comment type="catalytic activity">
    <reaction evidence="5">
        <text>guanosine(9) in tRNA + S-adenosyl-L-methionine = N(1)-methylguanosine(9) in tRNA + S-adenosyl-L-homocysteine + H(+)</text>
        <dbReference type="Rhea" id="RHEA:43156"/>
        <dbReference type="Rhea" id="RHEA-COMP:10367"/>
        <dbReference type="Rhea" id="RHEA-COMP:10368"/>
        <dbReference type="ChEBI" id="CHEBI:15378"/>
        <dbReference type="ChEBI" id="CHEBI:57856"/>
        <dbReference type="ChEBI" id="CHEBI:59789"/>
        <dbReference type="ChEBI" id="CHEBI:73542"/>
        <dbReference type="ChEBI" id="CHEBI:74269"/>
        <dbReference type="EC" id="2.1.1.221"/>
    </reaction>
</comment>
<dbReference type="CDD" id="cd18089">
    <property type="entry name" value="SPOUT_Trm10-like"/>
    <property type="match status" value="1"/>
</dbReference>
<dbReference type="GO" id="GO:0000049">
    <property type="term" value="F:tRNA binding"/>
    <property type="evidence" value="ECO:0007669"/>
    <property type="project" value="TreeGrafter"/>
</dbReference>
<accession>A0A5K1TXQ7</accession>
<protein>
    <recommendedName>
        <fullName evidence="1">tRNA (guanine(9)-N(1))-methyltransferase</fullName>
        <ecNumber evidence="1">2.1.1.221</ecNumber>
    </recommendedName>
</protein>
<proteinExistence type="predicted"/>
<dbReference type="VEuPathDB" id="AmoebaDB:EHI7A_169630"/>
<evidence type="ECO:0000256" key="2">
    <source>
        <dbReference type="ARBA" id="ARBA00022603"/>
    </source>
</evidence>
<dbReference type="InterPro" id="IPR007356">
    <property type="entry name" value="tRNA_m1G_MeTrfase_euk"/>
</dbReference>